<comment type="subcellular location">
    <subcellularLocation>
        <location evidence="1">Nucleus</location>
    </subcellularLocation>
</comment>
<dbReference type="EMBL" id="QGMG01001216">
    <property type="protein sequence ID" value="TVY50262.1"/>
    <property type="molecule type" value="Genomic_DNA"/>
</dbReference>
<feature type="region of interest" description="Disordered" evidence="6">
    <location>
        <begin position="451"/>
        <end position="487"/>
    </location>
</feature>
<evidence type="ECO:0000256" key="6">
    <source>
        <dbReference type="SAM" id="MobiDB-lite"/>
    </source>
</evidence>
<dbReference type="GO" id="GO:0043565">
    <property type="term" value="F:sequence-specific DNA binding"/>
    <property type="evidence" value="ECO:0007669"/>
    <property type="project" value="InterPro"/>
</dbReference>
<dbReference type="SMART" id="SM00415">
    <property type="entry name" value="HSF"/>
    <property type="match status" value="1"/>
</dbReference>
<dbReference type="PANTHER" id="PTHR10015">
    <property type="entry name" value="HEAT SHOCK TRANSCRIPTION FACTOR"/>
    <property type="match status" value="1"/>
</dbReference>
<comment type="caution">
    <text evidence="8">The sequence shown here is derived from an EMBL/GenBank/DDBJ whole genome shotgun (WGS) entry which is preliminary data.</text>
</comment>
<dbReference type="OrthoDB" id="60033at2759"/>
<evidence type="ECO:0000256" key="2">
    <source>
        <dbReference type="ARBA" id="ARBA00006403"/>
    </source>
</evidence>
<keyword evidence="8" id="KW-0346">Stress response</keyword>
<evidence type="ECO:0000256" key="5">
    <source>
        <dbReference type="RuleBase" id="RU004020"/>
    </source>
</evidence>
<feature type="domain" description="HSF-type DNA-binding" evidence="7">
    <location>
        <begin position="164"/>
        <end position="271"/>
    </location>
</feature>
<feature type="region of interest" description="Disordered" evidence="6">
    <location>
        <begin position="678"/>
        <end position="704"/>
    </location>
</feature>
<dbReference type="PANTHER" id="PTHR10015:SF427">
    <property type="entry name" value="HEAT SHOCK FACTOR PROTEIN"/>
    <property type="match status" value="1"/>
</dbReference>
<organism evidence="8 9">
    <name type="scientific">Lachnellula cervina</name>
    <dbReference type="NCBI Taxonomy" id="1316786"/>
    <lineage>
        <taxon>Eukaryota</taxon>
        <taxon>Fungi</taxon>
        <taxon>Dikarya</taxon>
        <taxon>Ascomycota</taxon>
        <taxon>Pezizomycotina</taxon>
        <taxon>Leotiomycetes</taxon>
        <taxon>Helotiales</taxon>
        <taxon>Lachnaceae</taxon>
        <taxon>Lachnellula</taxon>
    </lineage>
</organism>
<feature type="compositionally biased region" description="Polar residues" evidence="6">
    <location>
        <begin position="464"/>
        <end position="473"/>
    </location>
</feature>
<evidence type="ECO:0000256" key="4">
    <source>
        <dbReference type="ARBA" id="ARBA00023242"/>
    </source>
</evidence>
<feature type="compositionally biased region" description="Polar residues" evidence="6">
    <location>
        <begin position="26"/>
        <end position="48"/>
    </location>
</feature>
<dbReference type="InterPro" id="IPR036388">
    <property type="entry name" value="WH-like_DNA-bd_sf"/>
</dbReference>
<protein>
    <submittedName>
        <fullName evidence="8">Heat shock factor protein</fullName>
    </submittedName>
</protein>
<evidence type="ECO:0000256" key="3">
    <source>
        <dbReference type="ARBA" id="ARBA00023125"/>
    </source>
</evidence>
<gene>
    <name evidence="8" type="primary">hsf1</name>
    <name evidence="8" type="ORF">LCER1_G009045</name>
</gene>
<keyword evidence="3" id="KW-0238">DNA-binding</keyword>
<dbReference type="GO" id="GO:0003700">
    <property type="term" value="F:DNA-binding transcription factor activity"/>
    <property type="evidence" value="ECO:0007669"/>
    <property type="project" value="InterPro"/>
</dbReference>
<dbReference type="GO" id="GO:0005634">
    <property type="term" value="C:nucleus"/>
    <property type="evidence" value="ECO:0007669"/>
    <property type="project" value="UniProtKB-SubCell"/>
</dbReference>
<evidence type="ECO:0000313" key="8">
    <source>
        <dbReference type="EMBL" id="TVY50262.1"/>
    </source>
</evidence>
<evidence type="ECO:0000256" key="1">
    <source>
        <dbReference type="ARBA" id="ARBA00004123"/>
    </source>
</evidence>
<dbReference type="AlphaFoldDB" id="A0A7D8UJK8"/>
<comment type="similarity">
    <text evidence="2 5">Belongs to the HSF family.</text>
</comment>
<dbReference type="SUPFAM" id="SSF46785">
    <property type="entry name" value="Winged helix' DNA-binding domain"/>
    <property type="match status" value="1"/>
</dbReference>
<feature type="region of interest" description="Disordered" evidence="6">
    <location>
        <begin position="1"/>
        <end position="50"/>
    </location>
</feature>
<name>A0A7D8UJK8_9HELO</name>
<dbReference type="InterPro" id="IPR036390">
    <property type="entry name" value="WH_DNA-bd_sf"/>
</dbReference>
<sequence length="704" mass="77328">MYVQMAAPNPTHTPNPRKRAAPGSSPAVQNAQMPQQYPTSNPPMSESDANFLLRSQGGKNNFTYQDPLGYNMTYGGNNALSQPSYDQSVSVPAPSTQLARRPINRQLVSTGPRPAFDVTGDQWNQFGAEDSMAETPGMEENDNIELLEEKANVAKRDAQGKRKQIPPFVQKLSSFLDKSENTDLIRWSDRGDSFIVVDEDEFAKTLIPELFKHNNYASFVRQLNMYGFHKRVGLSDNSMKASERKNKSPSEYYNPYFKRGHPNLLWLINKPKNGTSKGKGGNKKLKLEDGDADSDDDGRDGIEEIYRDNMPGASRALSQAPEAGPLQRRELAVVHNQLSEIQKQQGAITNALSRLRNDHNELMKQAVGFQTLHDRHENSINAILTFLATVYNRSLDGNVPQNFSQMFNNGIPQQPQNQGNVVELADPANQQQNPGSMSPKRRQQRLLMAPPGRANTISPKPAASPQTQNTPKSGTVEEVFEPASDSPRIKVEQTTPVSQPHNLMMNLINNTNDAASQNNPISGLEFPELLTHYENANGQSPLTSEQRNAMLSLMANSSTSSTNNALLSPTPPPPPSLDDLGLTQAEIDDLMHLQNQQDEKIAEVRNVLPDMDANYFNNVDPNIDLDQYLDPGAFYTGSSPVAGAWDGTFGGANGDVDGMDFGMDGAGDTNGRIVETMVNTPEPGIGVGENRADGGSPSKKRRKN</sequence>
<dbReference type="Gene3D" id="1.10.10.10">
    <property type="entry name" value="Winged helix-like DNA-binding domain superfamily/Winged helix DNA-binding domain"/>
    <property type="match status" value="1"/>
</dbReference>
<dbReference type="InterPro" id="IPR000232">
    <property type="entry name" value="HSF_DNA-bd"/>
</dbReference>
<dbReference type="Proteomes" id="UP000481288">
    <property type="component" value="Unassembled WGS sequence"/>
</dbReference>
<dbReference type="PRINTS" id="PR00056">
    <property type="entry name" value="HSFDOMAIN"/>
</dbReference>
<proteinExistence type="inferred from homology"/>
<evidence type="ECO:0000313" key="9">
    <source>
        <dbReference type="Proteomes" id="UP000481288"/>
    </source>
</evidence>
<accession>A0A7D8UJK8</accession>
<feature type="region of interest" description="Disordered" evidence="6">
    <location>
        <begin position="269"/>
        <end position="302"/>
    </location>
</feature>
<keyword evidence="4" id="KW-0539">Nucleus</keyword>
<keyword evidence="9" id="KW-1185">Reference proteome</keyword>
<dbReference type="Pfam" id="PF00447">
    <property type="entry name" value="HSF_DNA-bind"/>
    <property type="match status" value="1"/>
</dbReference>
<reference evidence="8 9" key="1">
    <citation type="submission" date="2018-05" db="EMBL/GenBank/DDBJ databases">
        <title>Whole genome sequencing for identification of molecular markers to develop diagnostic detection tools for the regulated plant pathogen Lachnellula willkommii.</title>
        <authorList>
            <person name="Giroux E."/>
            <person name="Bilodeau G."/>
        </authorList>
    </citation>
    <scope>NUCLEOTIDE SEQUENCE [LARGE SCALE GENOMIC DNA]</scope>
    <source>
        <strain evidence="8 9">CBS 625.97</strain>
    </source>
</reference>
<dbReference type="FunFam" id="1.10.10.10:FF:000173">
    <property type="entry name" value="Heat shock transcription factor Hsf1"/>
    <property type="match status" value="1"/>
</dbReference>
<evidence type="ECO:0000259" key="7">
    <source>
        <dbReference type="SMART" id="SM00415"/>
    </source>
</evidence>